<evidence type="ECO:0000259" key="1">
    <source>
        <dbReference type="Pfam" id="PF00534"/>
    </source>
</evidence>
<evidence type="ECO:0000313" key="3">
    <source>
        <dbReference type="EMBL" id="GCE17477.1"/>
    </source>
</evidence>
<organism evidence="3 4">
    <name type="scientific">Dictyobacter kobayashii</name>
    <dbReference type="NCBI Taxonomy" id="2014872"/>
    <lineage>
        <taxon>Bacteria</taxon>
        <taxon>Bacillati</taxon>
        <taxon>Chloroflexota</taxon>
        <taxon>Ktedonobacteria</taxon>
        <taxon>Ktedonobacterales</taxon>
        <taxon>Dictyobacteraceae</taxon>
        <taxon>Dictyobacter</taxon>
    </lineage>
</organism>
<accession>A0A402AEC3</accession>
<feature type="domain" description="Glycosyltransferase subfamily 4-like N-terminal" evidence="2">
    <location>
        <begin position="13"/>
        <end position="189"/>
    </location>
</feature>
<dbReference type="Gene3D" id="3.40.50.2000">
    <property type="entry name" value="Glycogen Phosphorylase B"/>
    <property type="match status" value="2"/>
</dbReference>
<dbReference type="GO" id="GO:0016757">
    <property type="term" value="F:glycosyltransferase activity"/>
    <property type="evidence" value="ECO:0007669"/>
    <property type="project" value="InterPro"/>
</dbReference>
<dbReference type="Proteomes" id="UP000287188">
    <property type="component" value="Unassembled WGS sequence"/>
</dbReference>
<dbReference type="PANTHER" id="PTHR45947">
    <property type="entry name" value="SULFOQUINOVOSYL TRANSFERASE SQD2"/>
    <property type="match status" value="1"/>
</dbReference>
<dbReference type="InterPro" id="IPR050194">
    <property type="entry name" value="Glycosyltransferase_grp1"/>
</dbReference>
<evidence type="ECO:0000259" key="2">
    <source>
        <dbReference type="Pfam" id="PF13439"/>
    </source>
</evidence>
<reference evidence="4" key="1">
    <citation type="submission" date="2018-12" db="EMBL/GenBank/DDBJ databases">
        <title>Tengunoibacter tsumagoiensis gen. nov., sp. nov., Dictyobacter kobayashii sp. nov., D. alpinus sp. nov., and D. joshuensis sp. nov. and description of Dictyobacteraceae fam. nov. within the order Ktedonobacterales isolated from Tengu-no-mugimeshi.</title>
        <authorList>
            <person name="Wang C.M."/>
            <person name="Zheng Y."/>
            <person name="Sakai Y."/>
            <person name="Toyoda A."/>
            <person name="Minakuchi Y."/>
            <person name="Abe K."/>
            <person name="Yokota A."/>
            <person name="Yabe S."/>
        </authorList>
    </citation>
    <scope>NUCLEOTIDE SEQUENCE [LARGE SCALE GENOMIC DNA]</scope>
    <source>
        <strain evidence="4">Uno11</strain>
    </source>
</reference>
<name>A0A402AEC3_9CHLR</name>
<dbReference type="InterPro" id="IPR028098">
    <property type="entry name" value="Glyco_trans_4-like_N"/>
</dbReference>
<dbReference type="SUPFAM" id="SSF53756">
    <property type="entry name" value="UDP-Glycosyltransferase/glycogen phosphorylase"/>
    <property type="match status" value="1"/>
</dbReference>
<sequence length="377" mass="43221">MKVALVHDYLNQMGGAERVVLAFHEIFPDAPLYTSIYDPKRVDPAFQKMDIRTSFMQKMPFIMKHHQPYLPLYPFAMENLDLRGYDLVLSSSSAFGKGVITRPGTMHICYCHTPMRWCWNYEEYVEREQLGKVARSVLPFMMTGLRVWDQTSSQRVDHFIANSPTIAERIRKYYRREAAYIPPPVDAQRFPFEPDVLAGDYFLALSRLIPYKRLDLAIQACNRLQLPLVIIGGGRDEERLKKMAGPTIRFMGRLSDEEVIYYFKHCRAFLFPGEEDFGITPLEAQACGRPIIAYGAGGALASVIDGVTGVFFQEQTVESLVQVLATFDERRFDPLVIHNHALDFDTSRFSRRILQFIEAKMSEEKSVLSFSANDLAL</sequence>
<dbReference type="RefSeq" id="WP_126549154.1">
    <property type="nucleotide sequence ID" value="NZ_BIFS01000001.1"/>
</dbReference>
<protein>
    <submittedName>
        <fullName evidence="3">Glycosyl transferase</fullName>
    </submittedName>
</protein>
<proteinExistence type="predicted"/>
<dbReference type="Pfam" id="PF13439">
    <property type="entry name" value="Glyco_transf_4"/>
    <property type="match status" value="1"/>
</dbReference>
<gene>
    <name evidence="3" type="ORF">KDK_12770</name>
</gene>
<dbReference type="EMBL" id="BIFS01000001">
    <property type="protein sequence ID" value="GCE17477.1"/>
    <property type="molecule type" value="Genomic_DNA"/>
</dbReference>
<feature type="domain" description="Glycosyl transferase family 1" evidence="1">
    <location>
        <begin position="201"/>
        <end position="325"/>
    </location>
</feature>
<evidence type="ECO:0000313" key="4">
    <source>
        <dbReference type="Proteomes" id="UP000287188"/>
    </source>
</evidence>
<dbReference type="OrthoDB" id="9801609at2"/>
<comment type="caution">
    <text evidence="3">The sequence shown here is derived from an EMBL/GenBank/DDBJ whole genome shotgun (WGS) entry which is preliminary data.</text>
</comment>
<keyword evidence="3" id="KW-0808">Transferase</keyword>
<dbReference type="InterPro" id="IPR001296">
    <property type="entry name" value="Glyco_trans_1"/>
</dbReference>
<dbReference type="PANTHER" id="PTHR45947:SF3">
    <property type="entry name" value="SULFOQUINOVOSYL TRANSFERASE SQD2"/>
    <property type="match status" value="1"/>
</dbReference>
<keyword evidence="4" id="KW-1185">Reference proteome</keyword>
<dbReference type="Pfam" id="PF00534">
    <property type="entry name" value="Glycos_transf_1"/>
    <property type="match status" value="1"/>
</dbReference>
<dbReference type="AlphaFoldDB" id="A0A402AEC3"/>